<reference evidence="1" key="2">
    <citation type="journal article" date="2015" name="Fish Shellfish Immunol.">
        <title>Early steps in the European eel (Anguilla anguilla)-Vibrio vulnificus interaction in the gills: Role of the RtxA13 toxin.</title>
        <authorList>
            <person name="Callol A."/>
            <person name="Pajuelo D."/>
            <person name="Ebbesson L."/>
            <person name="Teles M."/>
            <person name="MacKenzie S."/>
            <person name="Amaro C."/>
        </authorList>
    </citation>
    <scope>NUCLEOTIDE SEQUENCE</scope>
</reference>
<reference evidence="1" key="1">
    <citation type="submission" date="2014-11" db="EMBL/GenBank/DDBJ databases">
        <authorList>
            <person name="Amaro Gonzalez C."/>
        </authorList>
    </citation>
    <scope>NUCLEOTIDE SEQUENCE</scope>
</reference>
<evidence type="ECO:0000313" key="1">
    <source>
        <dbReference type="EMBL" id="JAH44035.1"/>
    </source>
</evidence>
<name>A0A0E9STR1_ANGAN</name>
<organism evidence="1">
    <name type="scientific">Anguilla anguilla</name>
    <name type="common">European freshwater eel</name>
    <name type="synonym">Muraena anguilla</name>
    <dbReference type="NCBI Taxonomy" id="7936"/>
    <lineage>
        <taxon>Eukaryota</taxon>
        <taxon>Metazoa</taxon>
        <taxon>Chordata</taxon>
        <taxon>Craniata</taxon>
        <taxon>Vertebrata</taxon>
        <taxon>Euteleostomi</taxon>
        <taxon>Actinopterygii</taxon>
        <taxon>Neopterygii</taxon>
        <taxon>Teleostei</taxon>
        <taxon>Anguilliformes</taxon>
        <taxon>Anguillidae</taxon>
        <taxon>Anguilla</taxon>
    </lineage>
</organism>
<accession>A0A0E9STR1</accession>
<proteinExistence type="predicted"/>
<dbReference type="AlphaFoldDB" id="A0A0E9STR1"/>
<dbReference type="EMBL" id="GBXM01064542">
    <property type="protein sequence ID" value="JAH44035.1"/>
    <property type="molecule type" value="Transcribed_RNA"/>
</dbReference>
<sequence>MCKEETLEWISFKSSDSVLGIAYPHAAGDFVVWFNSYITTTVSYF</sequence>
<protein>
    <submittedName>
        <fullName evidence="1">Uncharacterized protein</fullName>
    </submittedName>
</protein>